<dbReference type="InterPro" id="IPR011547">
    <property type="entry name" value="SLC26A/SulP_dom"/>
</dbReference>
<evidence type="ECO:0000256" key="6">
    <source>
        <dbReference type="SAM" id="Phobius"/>
    </source>
</evidence>
<feature type="transmembrane region" description="Helical" evidence="6">
    <location>
        <begin position="379"/>
        <end position="399"/>
    </location>
</feature>
<dbReference type="InterPro" id="IPR001902">
    <property type="entry name" value="SLC26A/SulP_fam"/>
</dbReference>
<dbReference type="PANTHER" id="PTHR11814">
    <property type="entry name" value="SULFATE TRANSPORTER"/>
    <property type="match status" value="1"/>
</dbReference>
<organism evidence="8 9">
    <name type="scientific">Brassica napus</name>
    <name type="common">Rape</name>
    <dbReference type="NCBI Taxonomy" id="3708"/>
    <lineage>
        <taxon>Eukaryota</taxon>
        <taxon>Viridiplantae</taxon>
        <taxon>Streptophyta</taxon>
        <taxon>Embryophyta</taxon>
        <taxon>Tracheophyta</taxon>
        <taxon>Spermatophyta</taxon>
        <taxon>Magnoliopsida</taxon>
        <taxon>eudicotyledons</taxon>
        <taxon>Gunneridae</taxon>
        <taxon>Pentapetalae</taxon>
        <taxon>rosids</taxon>
        <taxon>malvids</taxon>
        <taxon>Brassicales</taxon>
        <taxon>Brassicaceae</taxon>
        <taxon>Brassiceae</taxon>
        <taxon>Brassica</taxon>
    </lineage>
</organism>
<comment type="caution">
    <text evidence="8">The sequence shown here is derived from an EMBL/GenBank/DDBJ whole genome shotgun (WGS) entry which is preliminary data.</text>
</comment>
<dbReference type="PROSITE" id="PS01130">
    <property type="entry name" value="SLC26A"/>
    <property type="match status" value="1"/>
</dbReference>
<keyword evidence="9" id="KW-1185">Reference proteome</keyword>
<feature type="transmembrane region" description="Helical" evidence="6">
    <location>
        <begin position="436"/>
        <end position="457"/>
    </location>
</feature>
<dbReference type="InterPro" id="IPR018045">
    <property type="entry name" value="S04_transporter_CS"/>
</dbReference>
<evidence type="ECO:0000259" key="7">
    <source>
        <dbReference type="Pfam" id="PF00916"/>
    </source>
</evidence>
<keyword evidence="4 6" id="KW-0472">Membrane</keyword>
<dbReference type="NCBIfam" id="TIGR00815">
    <property type="entry name" value="sulP"/>
    <property type="match status" value="1"/>
</dbReference>
<feature type="transmembrane region" description="Helical" evidence="6">
    <location>
        <begin position="211"/>
        <end position="234"/>
    </location>
</feature>
<evidence type="ECO:0000256" key="1">
    <source>
        <dbReference type="ARBA" id="ARBA00004141"/>
    </source>
</evidence>
<dbReference type="InterPro" id="IPR036513">
    <property type="entry name" value="STAS_dom_sf"/>
</dbReference>
<proteinExistence type="predicted"/>
<feature type="region of interest" description="Disordered" evidence="5">
    <location>
        <begin position="24"/>
        <end position="54"/>
    </location>
</feature>
<keyword evidence="3 6" id="KW-1133">Transmembrane helix</keyword>
<feature type="transmembrane region" description="Helical" evidence="6">
    <location>
        <begin position="405"/>
        <end position="429"/>
    </location>
</feature>
<evidence type="ECO:0000256" key="3">
    <source>
        <dbReference type="ARBA" id="ARBA00022989"/>
    </source>
</evidence>
<reference evidence="8 9" key="1">
    <citation type="submission" date="2021-05" db="EMBL/GenBank/DDBJ databases">
        <title>Genome Assembly of Synthetic Allotetraploid Brassica napus Reveals Homoeologous Exchanges between Subgenomes.</title>
        <authorList>
            <person name="Davis J.T."/>
        </authorList>
    </citation>
    <scope>NUCLEOTIDE SEQUENCE [LARGE SCALE GENOMIC DNA]</scope>
    <source>
        <strain evidence="9">cv. Da-Ae</strain>
        <tissue evidence="8">Seedling</tissue>
    </source>
</reference>
<protein>
    <recommendedName>
        <fullName evidence="7">SLC26A/SulP transporter domain-containing protein</fullName>
    </recommendedName>
</protein>
<evidence type="ECO:0000256" key="2">
    <source>
        <dbReference type="ARBA" id="ARBA00022692"/>
    </source>
</evidence>
<keyword evidence="2 6" id="KW-0812">Transmembrane</keyword>
<dbReference type="Proteomes" id="UP000824890">
    <property type="component" value="Unassembled WGS sequence"/>
</dbReference>
<dbReference type="EMBL" id="JAGKQM010000019">
    <property type="protein sequence ID" value="KAH0861198.1"/>
    <property type="molecule type" value="Genomic_DNA"/>
</dbReference>
<feature type="domain" description="SLC26A/SulP transporter" evidence="7">
    <location>
        <begin position="115"/>
        <end position="467"/>
    </location>
</feature>
<feature type="non-terminal residue" evidence="8">
    <location>
        <position position="1"/>
    </location>
</feature>
<feature type="transmembrane region" description="Helical" evidence="6">
    <location>
        <begin position="267"/>
        <end position="288"/>
    </location>
</feature>
<feature type="compositionally biased region" description="Low complexity" evidence="5">
    <location>
        <begin position="29"/>
        <end position="40"/>
    </location>
</feature>
<evidence type="ECO:0000313" key="8">
    <source>
        <dbReference type="EMBL" id="KAH0861198.1"/>
    </source>
</evidence>
<dbReference type="Pfam" id="PF00916">
    <property type="entry name" value="Sulfate_transp"/>
    <property type="match status" value="1"/>
</dbReference>
<evidence type="ECO:0000313" key="9">
    <source>
        <dbReference type="Proteomes" id="UP000824890"/>
    </source>
</evidence>
<dbReference type="Gene3D" id="3.30.750.24">
    <property type="entry name" value="STAS domain"/>
    <property type="match status" value="1"/>
</dbReference>
<name>A0ABQ7XZ27_BRANA</name>
<feature type="transmembrane region" description="Helical" evidence="6">
    <location>
        <begin position="119"/>
        <end position="139"/>
    </location>
</feature>
<sequence length="565" mass="62235">KMKERDSESFESLSQVLPNTSNPAHMIQMAMANSGSSAAAPPRQDQHDRSKWLLDCPEPPSPWHELKSQVKESFLTKAKRFKSLQKQPLPKRILSILQAVFPIFGWCRNYKLIMFKNDLMAGLTLASLCIPQSIGYATLAKLDPQYGLYSSVVPPLIYALMGTSREVAIGPVAVELIDPETDPLGYTKLVLTTTFFAGIFQASFGIFRLGFLVDFLSHAAIVGFMGGAAIVIGLQQLKGLLGITNFTTNTDIVSVLRTVWRSCHQQWSPHTFILGCSFLSFILIARFIGKKNKKLFWLPAIAPLISVVVSTRRAWREDSEAYQGGLNPISINDLEFNTPHLGHIAKIGLIVAVVALTEAIAVGRSFAGIKGYRLDGNKEMVAIGFMNVLGSLTSCYAATGSFSRTAVNFAAGCETAMSNIVMAVTVFVALECLTRLLYYTPIAILASIILSALPGLIDIMKLFTFGKLINWTSLLSLELSLAFYSALSRSDSSLRSYSYRFDHGFKRSAIPGTDIFADTDQYPMSVKTPRVLIFRVQSALLCFANASSIEKGYEMDNEEKKMKTQ</sequence>
<feature type="transmembrane region" description="Helical" evidence="6">
    <location>
        <begin position="344"/>
        <end position="367"/>
    </location>
</feature>
<gene>
    <name evidence="8" type="ORF">HID58_089459</name>
</gene>
<comment type="subcellular location">
    <subcellularLocation>
        <location evidence="1">Membrane</location>
        <topology evidence="1">Multi-pass membrane protein</topology>
    </subcellularLocation>
</comment>
<feature type="transmembrane region" description="Helical" evidence="6">
    <location>
        <begin position="184"/>
        <end position="204"/>
    </location>
</feature>
<evidence type="ECO:0000256" key="4">
    <source>
        <dbReference type="ARBA" id="ARBA00023136"/>
    </source>
</evidence>
<accession>A0ABQ7XZ27</accession>
<evidence type="ECO:0000256" key="5">
    <source>
        <dbReference type="SAM" id="MobiDB-lite"/>
    </source>
</evidence>
<feature type="transmembrane region" description="Helical" evidence="6">
    <location>
        <begin position="295"/>
        <end position="315"/>
    </location>
</feature>